<dbReference type="GO" id="GO:0009506">
    <property type="term" value="C:plasmodesma"/>
    <property type="evidence" value="ECO:0007669"/>
    <property type="project" value="UniProtKB-ARBA"/>
</dbReference>
<dbReference type="Pfam" id="PF07983">
    <property type="entry name" value="X8"/>
    <property type="match status" value="1"/>
</dbReference>
<comment type="subcellular location">
    <subcellularLocation>
        <location evidence="1">Cell membrane</location>
        <topology evidence="1">Lipid-anchor</topology>
        <topology evidence="1">GPI-anchor</topology>
    </subcellularLocation>
</comment>
<feature type="domain" description="X8" evidence="9">
    <location>
        <begin position="28"/>
        <end position="113"/>
    </location>
</feature>
<evidence type="ECO:0000313" key="11">
    <source>
        <dbReference type="Proteomes" id="UP000015453"/>
    </source>
</evidence>
<name>S8CKQ6_9LAMI</name>
<proteinExistence type="predicted"/>
<dbReference type="PANTHER" id="PTHR31044:SF120">
    <property type="entry name" value="CARBOHYDRATE-BINDING X8 DOMAIN SUPERFAMILY PROTEIN"/>
    <property type="match status" value="1"/>
</dbReference>
<evidence type="ECO:0000256" key="6">
    <source>
        <dbReference type="ARBA" id="ARBA00023157"/>
    </source>
</evidence>
<evidence type="ECO:0000256" key="5">
    <source>
        <dbReference type="ARBA" id="ARBA00023136"/>
    </source>
</evidence>
<feature type="non-terminal residue" evidence="10">
    <location>
        <position position="130"/>
    </location>
</feature>
<dbReference type="FunFam" id="1.20.58.1040:FF:000001">
    <property type="entry name" value="Glucan endo-1,3-beta-glucosidase 4"/>
    <property type="match status" value="1"/>
</dbReference>
<evidence type="ECO:0000256" key="2">
    <source>
        <dbReference type="ARBA" id="ARBA00022475"/>
    </source>
</evidence>
<dbReference type="GO" id="GO:0005886">
    <property type="term" value="C:plasma membrane"/>
    <property type="evidence" value="ECO:0007669"/>
    <property type="project" value="UniProtKB-SubCell"/>
</dbReference>
<dbReference type="EMBL" id="AUSU01004331">
    <property type="protein sequence ID" value="EPS65276.1"/>
    <property type="molecule type" value="Genomic_DNA"/>
</dbReference>
<comment type="caution">
    <text evidence="10">The sequence shown here is derived from an EMBL/GenBank/DDBJ whole genome shotgun (WGS) entry which is preliminary data.</text>
</comment>
<dbReference type="Proteomes" id="UP000015453">
    <property type="component" value="Unassembled WGS sequence"/>
</dbReference>
<organism evidence="10 11">
    <name type="scientific">Genlisea aurea</name>
    <dbReference type="NCBI Taxonomy" id="192259"/>
    <lineage>
        <taxon>Eukaryota</taxon>
        <taxon>Viridiplantae</taxon>
        <taxon>Streptophyta</taxon>
        <taxon>Embryophyta</taxon>
        <taxon>Tracheophyta</taxon>
        <taxon>Spermatophyta</taxon>
        <taxon>Magnoliopsida</taxon>
        <taxon>eudicotyledons</taxon>
        <taxon>Gunneridae</taxon>
        <taxon>Pentapetalae</taxon>
        <taxon>asterids</taxon>
        <taxon>lamiids</taxon>
        <taxon>Lamiales</taxon>
        <taxon>Lentibulariaceae</taxon>
        <taxon>Genlisea</taxon>
    </lineage>
</organism>
<keyword evidence="4" id="KW-0732">Signal</keyword>
<dbReference type="Gene3D" id="1.20.58.1040">
    <property type="match status" value="1"/>
</dbReference>
<sequence length="130" mass="13038">TSGIVSVPSVYPIINGGAPVAAQPGDPSWCVAKGGLPETSLQAALDYACGIGGVDCSAIQQGAPCYDPDTLQSHASYAFNSYFQRSTGQLQSCDFGGTAVITHVNPSSGSCTFASGSASSTTGFPKSPNP</sequence>
<evidence type="ECO:0000256" key="4">
    <source>
        <dbReference type="ARBA" id="ARBA00022729"/>
    </source>
</evidence>
<keyword evidence="6" id="KW-1015">Disulfide bond</keyword>
<keyword evidence="8" id="KW-0449">Lipoprotein</keyword>
<dbReference type="GO" id="GO:0098552">
    <property type="term" value="C:side of membrane"/>
    <property type="evidence" value="ECO:0007669"/>
    <property type="project" value="UniProtKB-KW"/>
</dbReference>
<dbReference type="PANTHER" id="PTHR31044">
    <property type="entry name" value="BETA-1,3 GLUCANASE"/>
    <property type="match status" value="1"/>
</dbReference>
<dbReference type="AlphaFoldDB" id="S8CKQ6"/>
<accession>S8CKQ6</accession>
<reference evidence="10 11" key="1">
    <citation type="journal article" date="2013" name="BMC Genomics">
        <title>The miniature genome of a carnivorous plant Genlisea aurea contains a low number of genes and short non-coding sequences.</title>
        <authorList>
            <person name="Leushkin E.V."/>
            <person name="Sutormin R.A."/>
            <person name="Nabieva E.R."/>
            <person name="Penin A.A."/>
            <person name="Kondrashov A.S."/>
            <person name="Logacheva M.D."/>
        </authorList>
    </citation>
    <scope>NUCLEOTIDE SEQUENCE [LARGE SCALE GENOMIC DNA]</scope>
</reference>
<feature type="non-terminal residue" evidence="10">
    <location>
        <position position="1"/>
    </location>
</feature>
<protein>
    <recommendedName>
        <fullName evidence="9">X8 domain-containing protein</fullName>
    </recommendedName>
</protein>
<evidence type="ECO:0000256" key="3">
    <source>
        <dbReference type="ARBA" id="ARBA00022622"/>
    </source>
</evidence>
<keyword evidence="3" id="KW-0336">GPI-anchor</keyword>
<dbReference type="OrthoDB" id="421038at2759"/>
<evidence type="ECO:0000256" key="7">
    <source>
        <dbReference type="ARBA" id="ARBA00023180"/>
    </source>
</evidence>
<dbReference type="SMART" id="SM00768">
    <property type="entry name" value="X8"/>
    <property type="match status" value="1"/>
</dbReference>
<gene>
    <name evidence="10" type="ORF">M569_09504</name>
</gene>
<evidence type="ECO:0000256" key="8">
    <source>
        <dbReference type="ARBA" id="ARBA00023288"/>
    </source>
</evidence>
<dbReference type="InterPro" id="IPR012946">
    <property type="entry name" value="X8"/>
</dbReference>
<evidence type="ECO:0000259" key="9">
    <source>
        <dbReference type="SMART" id="SM00768"/>
    </source>
</evidence>
<evidence type="ECO:0000313" key="10">
    <source>
        <dbReference type="EMBL" id="EPS65276.1"/>
    </source>
</evidence>
<keyword evidence="2" id="KW-1003">Cell membrane</keyword>
<keyword evidence="5" id="KW-0472">Membrane</keyword>
<keyword evidence="11" id="KW-1185">Reference proteome</keyword>
<keyword evidence="7" id="KW-0325">Glycoprotein</keyword>
<evidence type="ECO:0000256" key="1">
    <source>
        <dbReference type="ARBA" id="ARBA00004609"/>
    </source>
</evidence>
<dbReference type="InterPro" id="IPR044788">
    <property type="entry name" value="X8_dom_prot"/>
</dbReference>